<evidence type="ECO:0000313" key="2">
    <source>
        <dbReference type="EMBL" id="SFR83863.1"/>
    </source>
</evidence>
<dbReference type="GO" id="GO:0035438">
    <property type="term" value="F:cyclic-di-GMP binding"/>
    <property type="evidence" value="ECO:0007669"/>
    <property type="project" value="InterPro"/>
</dbReference>
<feature type="domain" description="PilZ" evidence="1">
    <location>
        <begin position="34"/>
        <end position="87"/>
    </location>
</feature>
<protein>
    <submittedName>
        <fullName evidence="2">PilZ domain-containing protein</fullName>
    </submittedName>
</protein>
<keyword evidence="3" id="KW-1185">Reference proteome</keyword>
<sequence>MGAGARRMMSARDRIKRFGRLGVREPTLRTVSTRAERYRAELEVAVLSATGTTLHATVRDLSVSGFRADLPQALPVGAVARMLFPGGRTKHFRVVRLEGASVAGEFFAPFTDEEFDRVLAGGA</sequence>
<proteinExistence type="predicted"/>
<dbReference type="Proteomes" id="UP000198824">
    <property type="component" value="Unassembled WGS sequence"/>
</dbReference>
<dbReference type="AlphaFoldDB" id="A0A1I6JY27"/>
<dbReference type="InterPro" id="IPR009875">
    <property type="entry name" value="PilZ_domain"/>
</dbReference>
<name>A0A1I6JY27_9SPHN</name>
<evidence type="ECO:0000259" key="1">
    <source>
        <dbReference type="Pfam" id="PF07238"/>
    </source>
</evidence>
<accession>A0A1I6JY27</accession>
<dbReference type="EMBL" id="FOZG01000001">
    <property type="protein sequence ID" value="SFR83863.1"/>
    <property type="molecule type" value="Genomic_DNA"/>
</dbReference>
<organism evidence="2 3">
    <name type="scientific">Sphingomonas jatrophae</name>
    <dbReference type="NCBI Taxonomy" id="1166337"/>
    <lineage>
        <taxon>Bacteria</taxon>
        <taxon>Pseudomonadati</taxon>
        <taxon>Pseudomonadota</taxon>
        <taxon>Alphaproteobacteria</taxon>
        <taxon>Sphingomonadales</taxon>
        <taxon>Sphingomonadaceae</taxon>
        <taxon>Sphingomonas</taxon>
    </lineage>
</organism>
<dbReference type="OrthoDB" id="7478714at2"/>
<reference evidence="2 3" key="1">
    <citation type="submission" date="2016-10" db="EMBL/GenBank/DDBJ databases">
        <authorList>
            <person name="de Groot N.N."/>
        </authorList>
    </citation>
    <scope>NUCLEOTIDE SEQUENCE [LARGE SCALE GENOMIC DNA]</scope>
    <source>
        <strain evidence="2 3">S5-249</strain>
    </source>
</reference>
<evidence type="ECO:0000313" key="3">
    <source>
        <dbReference type="Proteomes" id="UP000198824"/>
    </source>
</evidence>
<gene>
    <name evidence="2" type="ORF">SAMN05192580_1063</name>
</gene>
<dbReference type="Pfam" id="PF07238">
    <property type="entry name" value="PilZ"/>
    <property type="match status" value="1"/>
</dbReference>